<dbReference type="AlphaFoldDB" id="E4TGS5"/>
<comment type="similarity">
    <text evidence="1">Belongs to the transglycosylase Slt family.</text>
</comment>
<dbReference type="Pfam" id="PF01476">
    <property type="entry name" value="LysM"/>
    <property type="match status" value="3"/>
</dbReference>
<dbReference type="Proteomes" id="UP000007039">
    <property type="component" value="Chromosome"/>
</dbReference>
<name>E4TGS5_CALNY</name>
<dbReference type="PANTHER" id="PTHR33734">
    <property type="entry name" value="LYSM DOMAIN-CONTAINING GPI-ANCHORED PROTEIN 2"/>
    <property type="match status" value="1"/>
</dbReference>
<dbReference type="PROSITE" id="PS51257">
    <property type="entry name" value="PROKAR_LIPOPROTEIN"/>
    <property type="match status" value="1"/>
</dbReference>
<keyword evidence="2" id="KW-0732">Signal</keyword>
<dbReference type="PROSITE" id="PS00922">
    <property type="entry name" value="TRANSGLYCOSYLASE"/>
    <property type="match status" value="1"/>
</dbReference>
<dbReference type="Pfam" id="PF01464">
    <property type="entry name" value="SLT"/>
    <property type="match status" value="1"/>
</dbReference>
<keyword evidence="5" id="KW-1185">Reference proteome</keyword>
<reference evidence="4 5" key="2">
    <citation type="journal article" date="2011" name="Stand. Genomic Sci.">
        <title>Complete genome sequence of Calditerrivibrio nitroreducens type strain (Yu37-1).</title>
        <authorList>
            <person name="Pitluck S."/>
            <person name="Sikorski J."/>
            <person name="Zeytun A."/>
            <person name="Lapidus A."/>
            <person name="Nolan M."/>
            <person name="Lucas S."/>
            <person name="Hammon N."/>
            <person name="Deshpande S."/>
            <person name="Cheng J.F."/>
            <person name="Tapia R."/>
            <person name="Han C."/>
            <person name="Goodwin L."/>
            <person name="Liolios K."/>
            <person name="Pagani I."/>
            <person name="Ivanova N."/>
            <person name="Mavromatis K."/>
            <person name="Pati A."/>
            <person name="Chen A."/>
            <person name="Palaniappan K."/>
            <person name="Hauser L."/>
            <person name="Chang Y.J."/>
            <person name="Jeffries C.D."/>
            <person name="Detter J.C."/>
            <person name="Brambilla E."/>
            <person name="Djao O.D."/>
            <person name="Rohde M."/>
            <person name="Spring S."/>
            <person name="Goker M."/>
            <person name="Woyke T."/>
            <person name="Bristow J."/>
            <person name="Eisen J.A."/>
            <person name="Markowitz V."/>
            <person name="Hugenholtz P."/>
            <person name="Kyrpides N.C."/>
            <person name="Klenk H.P."/>
            <person name="Land M."/>
        </authorList>
    </citation>
    <scope>NUCLEOTIDE SEQUENCE [LARGE SCALE GENOMIC DNA]</scope>
    <source>
        <strain evidence="5">DSM 19672 / NBRC 101217 / Yu37-1</strain>
    </source>
</reference>
<organism evidence="4 5">
    <name type="scientific">Calditerrivibrio nitroreducens (strain DSM 19672 / NBRC 101217 / Yu37-1)</name>
    <dbReference type="NCBI Taxonomy" id="768670"/>
    <lineage>
        <taxon>Bacteria</taxon>
        <taxon>Pseudomonadati</taxon>
        <taxon>Deferribacterota</taxon>
        <taxon>Deferribacteres</taxon>
        <taxon>Deferribacterales</taxon>
        <taxon>Calditerrivibrionaceae</taxon>
    </lineage>
</organism>
<proteinExistence type="inferred from homology"/>
<dbReference type="InterPro" id="IPR018392">
    <property type="entry name" value="LysM"/>
</dbReference>
<dbReference type="eggNOG" id="COG1388">
    <property type="taxonomic scope" value="Bacteria"/>
</dbReference>
<reference key="1">
    <citation type="submission" date="2010-11" db="EMBL/GenBank/DDBJ databases">
        <title>The complete genome of chromosome of Calditerrivibrio nitroreducens DSM 19672.</title>
        <authorList>
            <consortium name="US DOE Joint Genome Institute (JGI-PGF)"/>
            <person name="Lucas S."/>
            <person name="Copeland A."/>
            <person name="Lapidus A."/>
            <person name="Bruce D."/>
            <person name="Goodwin L."/>
            <person name="Pitluck S."/>
            <person name="Kyrpides N."/>
            <person name="Mavromatis K."/>
            <person name="Ivanova N."/>
            <person name="Mikhailova N."/>
            <person name="Zeytun A."/>
            <person name="Brettin T."/>
            <person name="Detter J.C."/>
            <person name="Tapia R."/>
            <person name="Han C."/>
            <person name="Land M."/>
            <person name="Hauser L."/>
            <person name="Markowitz V."/>
            <person name="Cheng J.-F."/>
            <person name="Hugenholtz P."/>
            <person name="Woyke T."/>
            <person name="Wu D."/>
            <person name="Spring S."/>
            <person name="Schroeder M."/>
            <person name="Brambilla E."/>
            <person name="Klenk H.-P."/>
            <person name="Eisen J.A."/>
        </authorList>
    </citation>
    <scope>NUCLEOTIDE SEQUENCE [LARGE SCALE GENOMIC DNA]</scope>
    <source>
        <strain>DSM 19672</strain>
    </source>
</reference>
<dbReference type="PANTHER" id="PTHR33734:SF22">
    <property type="entry name" value="MEMBRANE-BOUND LYTIC MUREIN TRANSGLYCOSYLASE D"/>
    <property type="match status" value="1"/>
</dbReference>
<dbReference type="InterPro" id="IPR000189">
    <property type="entry name" value="Transglyc_AS"/>
</dbReference>
<dbReference type="eggNOG" id="COG0741">
    <property type="taxonomic scope" value="Bacteria"/>
</dbReference>
<dbReference type="SMART" id="SM00257">
    <property type="entry name" value="LysM"/>
    <property type="match status" value="3"/>
</dbReference>
<dbReference type="GO" id="GO:0008932">
    <property type="term" value="F:lytic endotransglycosylase activity"/>
    <property type="evidence" value="ECO:0007669"/>
    <property type="project" value="TreeGrafter"/>
</dbReference>
<feature type="domain" description="LysM" evidence="3">
    <location>
        <begin position="465"/>
        <end position="508"/>
    </location>
</feature>
<feature type="chain" id="PRO_5003189729" evidence="2">
    <location>
        <begin position="18"/>
        <end position="579"/>
    </location>
</feature>
<dbReference type="RefSeq" id="WP_013450898.1">
    <property type="nucleotide sequence ID" value="NC_014758.1"/>
</dbReference>
<feature type="domain" description="LysM" evidence="3">
    <location>
        <begin position="535"/>
        <end position="579"/>
    </location>
</feature>
<evidence type="ECO:0000313" key="5">
    <source>
        <dbReference type="Proteomes" id="UP000007039"/>
    </source>
</evidence>
<dbReference type="GO" id="GO:0000270">
    <property type="term" value="P:peptidoglycan metabolic process"/>
    <property type="evidence" value="ECO:0007669"/>
    <property type="project" value="InterPro"/>
</dbReference>
<dbReference type="SUPFAM" id="SSF54106">
    <property type="entry name" value="LysM domain"/>
    <property type="match status" value="2"/>
</dbReference>
<sequence length="579" mass="66375" precursor="true">MRKIVLLLLSISLLGCAGLSKPASVAYQNRTTKPLESKNLDIQNTKMPSPHYIYSPEIRTSASIDLLNIEEDNQKVVVSSDKDNKQKKPKTDTINFSNIYQPNFDTSFLFQDNKKLKLNYNTLDNITETFNVPVTINDRVKKYIDRFTTTSRNTMQRWINNSFKYLFYVKDLFQSYGLPTDLSYLPLAESGFDPIVRSRAGAVGMWQFMESTGRLYGLKVNYWVDERKDFEKSTDAAARHLKDLYEKFNDWSLALAAYNAGAGRIQKAIDKFNTDDYFELSSYKHLAEETKDYVPKYTALMIIHKNLIQYGFEYPDIQPIIYEKVKLDYPVNLYILSKLTGVELSDIIELNPSLRRWITPPSDTFELKIPVGYKDKVLAVLNSYSPEELLQVRIFTPTRKTRVADIAKKFKISSDRIMAMNGFKKPVVRAGFPVIIPSEKGNIVIDTKKLETMTTISDKPEIDTISYKVKKGDTLAKIAKRYKTTTKAIQSFNRITTIKVGMNIEIPVKNSSKTASKSNLKQKTGKNTPTKQKYITYKVQKGDTIYKLANKYDTDPDLIIKLNNIKSLKQGQKIKIPKS</sequence>
<evidence type="ECO:0000256" key="2">
    <source>
        <dbReference type="SAM" id="SignalP"/>
    </source>
</evidence>
<dbReference type="HOGENOM" id="CLU_009520_1_3_0"/>
<dbReference type="EMBL" id="CP002347">
    <property type="protein sequence ID" value="ADR18685.1"/>
    <property type="molecule type" value="Genomic_DNA"/>
</dbReference>
<dbReference type="CAZy" id="CBM50">
    <property type="family name" value="Carbohydrate-Binding Module Family 50"/>
</dbReference>
<dbReference type="InterPro" id="IPR023346">
    <property type="entry name" value="Lysozyme-like_dom_sf"/>
</dbReference>
<dbReference type="CDD" id="cd00118">
    <property type="entry name" value="LysM"/>
    <property type="match status" value="2"/>
</dbReference>
<dbReference type="InterPro" id="IPR008258">
    <property type="entry name" value="Transglycosylase_SLT_dom_1"/>
</dbReference>
<dbReference type="GO" id="GO:0016020">
    <property type="term" value="C:membrane"/>
    <property type="evidence" value="ECO:0007669"/>
    <property type="project" value="InterPro"/>
</dbReference>
<evidence type="ECO:0000256" key="1">
    <source>
        <dbReference type="ARBA" id="ARBA00007734"/>
    </source>
</evidence>
<dbReference type="KEGG" id="cni:Calni_0774"/>
<protein>
    <submittedName>
        <fullName evidence="4">Lytic transglycosylase catalytic</fullName>
    </submittedName>
</protein>
<dbReference type="SUPFAM" id="SSF53955">
    <property type="entry name" value="Lysozyme-like"/>
    <property type="match status" value="1"/>
</dbReference>
<dbReference type="CDD" id="cd16894">
    <property type="entry name" value="MltD-like"/>
    <property type="match status" value="1"/>
</dbReference>
<dbReference type="STRING" id="768670.Calni_0774"/>
<dbReference type="Gene3D" id="1.10.530.10">
    <property type="match status" value="1"/>
</dbReference>
<dbReference type="InterPro" id="IPR036779">
    <property type="entry name" value="LysM_dom_sf"/>
</dbReference>
<evidence type="ECO:0000313" key="4">
    <source>
        <dbReference type="EMBL" id="ADR18685.1"/>
    </source>
</evidence>
<feature type="signal peptide" evidence="2">
    <location>
        <begin position="1"/>
        <end position="17"/>
    </location>
</feature>
<dbReference type="PROSITE" id="PS51782">
    <property type="entry name" value="LYSM"/>
    <property type="match status" value="2"/>
</dbReference>
<evidence type="ECO:0000259" key="3">
    <source>
        <dbReference type="PROSITE" id="PS51782"/>
    </source>
</evidence>
<dbReference type="OrthoDB" id="9815002at2"/>
<accession>E4TGS5</accession>
<dbReference type="Gene3D" id="3.10.350.10">
    <property type="entry name" value="LysM domain"/>
    <property type="match status" value="2"/>
</dbReference>
<dbReference type="CAZy" id="GH23">
    <property type="family name" value="Glycoside Hydrolase Family 23"/>
</dbReference>
<gene>
    <name evidence="4" type="ordered locus">Calni_0774</name>
</gene>